<accession>A0A6A5W0N7</accession>
<evidence type="ECO:0000313" key="3">
    <source>
        <dbReference type="Proteomes" id="UP000799779"/>
    </source>
</evidence>
<feature type="compositionally biased region" description="Acidic residues" evidence="1">
    <location>
        <begin position="66"/>
        <end position="120"/>
    </location>
</feature>
<feature type="region of interest" description="Disordered" evidence="1">
    <location>
        <begin position="55"/>
        <end position="120"/>
    </location>
</feature>
<dbReference type="AlphaFoldDB" id="A0A6A5W0N7"/>
<dbReference type="OrthoDB" id="3795483at2759"/>
<keyword evidence="3" id="KW-1185">Reference proteome</keyword>
<dbReference type="EMBL" id="ML977642">
    <property type="protein sequence ID" value="KAF1995270.1"/>
    <property type="molecule type" value="Genomic_DNA"/>
</dbReference>
<organism evidence="2 3">
    <name type="scientific">Amniculicola lignicola CBS 123094</name>
    <dbReference type="NCBI Taxonomy" id="1392246"/>
    <lineage>
        <taxon>Eukaryota</taxon>
        <taxon>Fungi</taxon>
        <taxon>Dikarya</taxon>
        <taxon>Ascomycota</taxon>
        <taxon>Pezizomycotina</taxon>
        <taxon>Dothideomycetes</taxon>
        <taxon>Pleosporomycetidae</taxon>
        <taxon>Pleosporales</taxon>
        <taxon>Amniculicolaceae</taxon>
        <taxon>Amniculicola</taxon>
    </lineage>
</organism>
<evidence type="ECO:0000256" key="1">
    <source>
        <dbReference type="SAM" id="MobiDB-lite"/>
    </source>
</evidence>
<reference evidence="2" key="1">
    <citation type="journal article" date="2020" name="Stud. Mycol.">
        <title>101 Dothideomycetes genomes: a test case for predicting lifestyles and emergence of pathogens.</title>
        <authorList>
            <person name="Haridas S."/>
            <person name="Albert R."/>
            <person name="Binder M."/>
            <person name="Bloem J."/>
            <person name="Labutti K."/>
            <person name="Salamov A."/>
            <person name="Andreopoulos B."/>
            <person name="Baker S."/>
            <person name="Barry K."/>
            <person name="Bills G."/>
            <person name="Bluhm B."/>
            <person name="Cannon C."/>
            <person name="Castanera R."/>
            <person name="Culley D."/>
            <person name="Daum C."/>
            <person name="Ezra D."/>
            <person name="Gonzalez J."/>
            <person name="Henrissat B."/>
            <person name="Kuo A."/>
            <person name="Liang C."/>
            <person name="Lipzen A."/>
            <person name="Lutzoni F."/>
            <person name="Magnuson J."/>
            <person name="Mondo S."/>
            <person name="Nolan M."/>
            <person name="Ohm R."/>
            <person name="Pangilinan J."/>
            <person name="Park H.-J."/>
            <person name="Ramirez L."/>
            <person name="Alfaro M."/>
            <person name="Sun H."/>
            <person name="Tritt A."/>
            <person name="Yoshinaga Y."/>
            <person name="Zwiers L.-H."/>
            <person name="Turgeon B."/>
            <person name="Goodwin S."/>
            <person name="Spatafora J."/>
            <person name="Crous P."/>
            <person name="Grigoriev I."/>
        </authorList>
    </citation>
    <scope>NUCLEOTIDE SEQUENCE</scope>
    <source>
        <strain evidence="2">CBS 123094</strain>
    </source>
</reference>
<name>A0A6A5W0N7_9PLEO</name>
<dbReference type="Proteomes" id="UP000799779">
    <property type="component" value="Unassembled WGS sequence"/>
</dbReference>
<sequence length="339" mass="38451">MAASSAPTLQSIPVELRHEVYQWVSVREDKPKKLIRRWFEKRDVAAQIAAQVSDPTVVTVLAAYDDHDDDDSEAAAEDDGEGEDDEDDDGEDNEQEDDEETEVAAEDDDGDGEGEEVDDDGDVAMADADSVVAAPPALPIRKFYPARKWHHIPKFLRIDRFPPAKEVLLISKQFNREAKAWYYDTAVLKINATASFLHTSFFEESLQEIADAAFSPMENIRKVEVTFVWDTAWLREDGHDWGAAVFPALLDERARFVQRILERAPDLKQLVVHWHDSCEDEESEETKLKTLTRFMGIRGATFDLKEHYIASDAKPDSRSLAGLLRLEFQDIANNGWQVK</sequence>
<protein>
    <submittedName>
        <fullName evidence="2">Uncharacterized protein</fullName>
    </submittedName>
</protein>
<evidence type="ECO:0000313" key="2">
    <source>
        <dbReference type="EMBL" id="KAF1995270.1"/>
    </source>
</evidence>
<gene>
    <name evidence="2" type="ORF">P154DRAFT_526464</name>
</gene>
<proteinExistence type="predicted"/>